<comment type="caution">
    <text evidence="1">The sequence shown here is derived from an EMBL/GenBank/DDBJ whole genome shotgun (WGS) entry which is preliminary data.</text>
</comment>
<reference evidence="1" key="1">
    <citation type="journal article" date="2014" name="Front. Microbiol.">
        <title>High frequency of phylogenetically diverse reductive dehalogenase-homologous genes in deep subseafloor sedimentary metagenomes.</title>
        <authorList>
            <person name="Kawai M."/>
            <person name="Futagami T."/>
            <person name="Toyoda A."/>
            <person name="Takaki Y."/>
            <person name="Nishi S."/>
            <person name="Hori S."/>
            <person name="Arai W."/>
            <person name="Tsubouchi T."/>
            <person name="Morono Y."/>
            <person name="Uchiyama I."/>
            <person name="Ito T."/>
            <person name="Fujiyama A."/>
            <person name="Inagaki F."/>
            <person name="Takami H."/>
        </authorList>
    </citation>
    <scope>NUCLEOTIDE SEQUENCE</scope>
    <source>
        <strain evidence="1">Expedition CK06-06</strain>
    </source>
</reference>
<dbReference type="Gene3D" id="3.90.226.30">
    <property type="match status" value="1"/>
</dbReference>
<protein>
    <submittedName>
        <fullName evidence="1">Uncharacterized protein</fullName>
    </submittedName>
</protein>
<proteinExistence type="predicted"/>
<name>X0WI08_9ZZZZ</name>
<dbReference type="InterPro" id="IPR043166">
    <property type="entry name" value="LarA-like_C"/>
</dbReference>
<evidence type="ECO:0000313" key="1">
    <source>
        <dbReference type="EMBL" id="GAG24138.1"/>
    </source>
</evidence>
<dbReference type="EMBL" id="BARS01035933">
    <property type="protein sequence ID" value="GAG24138.1"/>
    <property type="molecule type" value="Genomic_DNA"/>
</dbReference>
<sequence length="139" mass="14910">SGGSAGMWLAEYLLEPGGTVVQFAPCSEGVASEHPDVARYGYRSLVETEALLDSGAITDRVAAAHMVHGGRVLDRMGVECILFSDGLTREEVERLGLTYASSPQEAVDMAFARHGRSAIVQVFGELDRQRAADRSPGRD</sequence>
<feature type="non-terminal residue" evidence="1">
    <location>
        <position position="1"/>
    </location>
</feature>
<dbReference type="AlphaFoldDB" id="X0WI08"/>
<gene>
    <name evidence="1" type="ORF">S01H1_55295</name>
</gene>
<accession>X0WI08</accession>
<organism evidence="1">
    <name type="scientific">marine sediment metagenome</name>
    <dbReference type="NCBI Taxonomy" id="412755"/>
    <lineage>
        <taxon>unclassified sequences</taxon>
        <taxon>metagenomes</taxon>
        <taxon>ecological metagenomes</taxon>
    </lineage>
</organism>